<dbReference type="Pfam" id="PF22893">
    <property type="entry name" value="ULD_2"/>
    <property type="match status" value="1"/>
</dbReference>
<accession>A0A6A6ID54</accession>
<organism evidence="2 3">
    <name type="scientific">Trematosphaeria pertusa</name>
    <dbReference type="NCBI Taxonomy" id="390896"/>
    <lineage>
        <taxon>Eukaryota</taxon>
        <taxon>Fungi</taxon>
        <taxon>Dikarya</taxon>
        <taxon>Ascomycota</taxon>
        <taxon>Pezizomycotina</taxon>
        <taxon>Dothideomycetes</taxon>
        <taxon>Pleosporomycetidae</taxon>
        <taxon>Pleosporales</taxon>
        <taxon>Massarineae</taxon>
        <taxon>Trematosphaeriaceae</taxon>
        <taxon>Trematosphaeria</taxon>
    </lineage>
</organism>
<evidence type="ECO:0000259" key="1">
    <source>
        <dbReference type="Pfam" id="PF22893"/>
    </source>
</evidence>
<dbReference type="PANTHER" id="PTHR38886:SF1">
    <property type="entry name" value="NACHT-NTPASE AND P-LOOP NTPASES N-TERMINAL DOMAIN-CONTAINING PROTEIN"/>
    <property type="match status" value="1"/>
</dbReference>
<dbReference type="AlphaFoldDB" id="A0A6A6ID54"/>
<dbReference type="EMBL" id="ML987197">
    <property type="protein sequence ID" value="KAF2247490.1"/>
    <property type="molecule type" value="Genomic_DNA"/>
</dbReference>
<dbReference type="PANTHER" id="PTHR38886">
    <property type="entry name" value="SESA DOMAIN-CONTAINING PROTEIN"/>
    <property type="match status" value="1"/>
</dbReference>
<feature type="domain" description="Ubiquitin-like" evidence="1">
    <location>
        <begin position="257"/>
        <end position="338"/>
    </location>
</feature>
<proteinExistence type="predicted"/>
<reference evidence="2" key="1">
    <citation type="journal article" date="2020" name="Stud. Mycol.">
        <title>101 Dothideomycetes genomes: a test case for predicting lifestyles and emergence of pathogens.</title>
        <authorList>
            <person name="Haridas S."/>
            <person name="Albert R."/>
            <person name="Binder M."/>
            <person name="Bloem J."/>
            <person name="Labutti K."/>
            <person name="Salamov A."/>
            <person name="Andreopoulos B."/>
            <person name="Baker S."/>
            <person name="Barry K."/>
            <person name="Bills G."/>
            <person name="Bluhm B."/>
            <person name="Cannon C."/>
            <person name="Castanera R."/>
            <person name="Culley D."/>
            <person name="Daum C."/>
            <person name="Ezra D."/>
            <person name="Gonzalez J."/>
            <person name="Henrissat B."/>
            <person name="Kuo A."/>
            <person name="Liang C."/>
            <person name="Lipzen A."/>
            <person name="Lutzoni F."/>
            <person name="Magnuson J."/>
            <person name="Mondo S."/>
            <person name="Nolan M."/>
            <person name="Ohm R."/>
            <person name="Pangilinan J."/>
            <person name="Park H.-J."/>
            <person name="Ramirez L."/>
            <person name="Alfaro M."/>
            <person name="Sun H."/>
            <person name="Tritt A."/>
            <person name="Yoshinaga Y."/>
            <person name="Zwiers L.-H."/>
            <person name="Turgeon B."/>
            <person name="Goodwin S."/>
            <person name="Spatafora J."/>
            <person name="Crous P."/>
            <person name="Grigoriev I."/>
        </authorList>
    </citation>
    <scope>NUCLEOTIDE SEQUENCE</scope>
    <source>
        <strain evidence="2">CBS 122368</strain>
    </source>
</reference>
<dbReference type="RefSeq" id="XP_033682494.1">
    <property type="nucleotide sequence ID" value="XM_033823870.1"/>
</dbReference>
<evidence type="ECO:0000313" key="3">
    <source>
        <dbReference type="Proteomes" id="UP000800094"/>
    </source>
</evidence>
<keyword evidence="3" id="KW-1185">Reference proteome</keyword>
<name>A0A6A6ID54_9PLEO</name>
<dbReference type="Proteomes" id="UP000800094">
    <property type="component" value="Unassembled WGS sequence"/>
</dbReference>
<protein>
    <recommendedName>
        <fullName evidence="1">Ubiquitin-like domain-containing protein</fullName>
    </recommendedName>
</protein>
<evidence type="ECO:0000313" key="2">
    <source>
        <dbReference type="EMBL" id="KAF2247490.1"/>
    </source>
</evidence>
<sequence>MPITFGSVGDIISVSLLVKDVLAALDDSRGSSAEYQAIIRELYILDRALLQIAQLFKEHEASAEPELIALVQTAQQAVIECRKCVEDLLERIAKYRLALGQSPTANPISRSSRKVQWRLVEKDELSKFRGEILAHSSSLNMLLTIASMRMETLNERRLAVTMADNSGTVMQALADQDATLTQIQQRLSENSDALSSIQRATNGVLDALPLQWLRDLGSAIKSLMQRIFFVNVATYQTVLSLQSKLPTPAERSTAYFQEPFILEDALGRIAPVHMQFISTWAMFDAVLQLRFEGLPGLDKVKRRQFVLEDRATRTEIHRHRPLDLTFLPGQRVDMSVVFISTEERDMYGPWHSSVTCPRCQWLPEKSQSDSDVHW</sequence>
<gene>
    <name evidence="2" type="ORF">BU26DRAFT_430296</name>
</gene>
<dbReference type="InterPro" id="IPR054464">
    <property type="entry name" value="ULD_fung"/>
</dbReference>
<dbReference type="OrthoDB" id="3045089at2759"/>
<dbReference type="GeneID" id="54577200"/>